<feature type="transmembrane region" description="Helical" evidence="21">
    <location>
        <begin position="26"/>
        <end position="46"/>
    </location>
</feature>
<evidence type="ECO:0000256" key="10">
    <source>
        <dbReference type="ARBA" id="ARBA00022824"/>
    </source>
</evidence>
<dbReference type="GO" id="GO:0005794">
    <property type="term" value="C:Golgi apparatus"/>
    <property type="evidence" value="ECO:0007669"/>
    <property type="project" value="UniProtKB-SubCell"/>
</dbReference>
<gene>
    <name evidence="24" type="primary">botv</name>
    <name evidence="24" type="ORF">Bhyg_15577</name>
</gene>
<keyword evidence="25" id="KW-1185">Reference proteome</keyword>
<dbReference type="EC" id="2.4.1.223" evidence="19"/>
<evidence type="ECO:0000256" key="11">
    <source>
        <dbReference type="ARBA" id="ARBA00022968"/>
    </source>
</evidence>
<evidence type="ECO:0000256" key="21">
    <source>
        <dbReference type="SAM" id="Phobius"/>
    </source>
</evidence>
<evidence type="ECO:0000259" key="22">
    <source>
        <dbReference type="Pfam" id="PF03016"/>
    </source>
</evidence>
<evidence type="ECO:0000256" key="20">
    <source>
        <dbReference type="SAM" id="Coils"/>
    </source>
</evidence>
<evidence type="ECO:0000256" key="3">
    <source>
        <dbReference type="ARBA" id="ARBA00004648"/>
    </source>
</evidence>
<reference evidence="24" key="1">
    <citation type="submission" date="2022-07" db="EMBL/GenBank/DDBJ databases">
        <authorList>
            <person name="Trinca V."/>
            <person name="Uliana J.V.C."/>
            <person name="Torres T.T."/>
            <person name="Ward R.J."/>
            <person name="Monesi N."/>
        </authorList>
    </citation>
    <scope>NUCLEOTIDE SEQUENCE</scope>
    <source>
        <strain evidence="24">HSMRA1968</strain>
        <tissue evidence="24">Whole embryos</tissue>
    </source>
</reference>
<dbReference type="InterPro" id="IPR015338">
    <property type="entry name" value="GT64_dom"/>
</dbReference>
<comment type="caution">
    <text evidence="24">The sequence shown here is derived from an EMBL/GenBank/DDBJ whole genome shotgun (WGS) entry which is preliminary data.</text>
</comment>
<dbReference type="InterPro" id="IPR029044">
    <property type="entry name" value="Nucleotide-diphossugar_trans"/>
</dbReference>
<feature type="domain" description="Glycosyl transferase 64" evidence="23">
    <location>
        <begin position="685"/>
        <end position="927"/>
    </location>
</feature>
<comment type="cofactor">
    <cofactor evidence="1">
        <name>Mn(2+)</name>
        <dbReference type="ChEBI" id="CHEBI:29035"/>
    </cofactor>
</comment>
<dbReference type="Gene3D" id="3.90.550.10">
    <property type="entry name" value="Spore Coat Polysaccharide Biosynthesis Protein SpsA, Chain A"/>
    <property type="match status" value="1"/>
</dbReference>
<evidence type="ECO:0000256" key="2">
    <source>
        <dbReference type="ARBA" id="ARBA00004555"/>
    </source>
</evidence>
<evidence type="ECO:0000256" key="9">
    <source>
        <dbReference type="ARBA" id="ARBA00022723"/>
    </source>
</evidence>
<organism evidence="24 25">
    <name type="scientific">Pseudolycoriella hygida</name>
    <dbReference type="NCBI Taxonomy" id="35572"/>
    <lineage>
        <taxon>Eukaryota</taxon>
        <taxon>Metazoa</taxon>
        <taxon>Ecdysozoa</taxon>
        <taxon>Arthropoda</taxon>
        <taxon>Hexapoda</taxon>
        <taxon>Insecta</taxon>
        <taxon>Pterygota</taxon>
        <taxon>Neoptera</taxon>
        <taxon>Endopterygota</taxon>
        <taxon>Diptera</taxon>
        <taxon>Nematocera</taxon>
        <taxon>Sciaroidea</taxon>
        <taxon>Sciaridae</taxon>
        <taxon>Pseudolycoriella</taxon>
    </lineage>
</organism>
<keyword evidence="9" id="KW-0479">Metal-binding</keyword>
<dbReference type="InterPro" id="IPR052376">
    <property type="entry name" value="Oxidative_Scav/Glycosyltrans"/>
</dbReference>
<keyword evidence="12 21" id="KW-1133">Transmembrane helix</keyword>
<keyword evidence="6" id="KW-0328">Glycosyltransferase</keyword>
<evidence type="ECO:0000256" key="4">
    <source>
        <dbReference type="ARBA" id="ARBA00005093"/>
    </source>
</evidence>
<dbReference type="SUPFAM" id="SSF53448">
    <property type="entry name" value="Nucleotide-diphospho-sugar transferases"/>
    <property type="match status" value="1"/>
</dbReference>
<comment type="pathway">
    <text evidence="4">Glycan metabolism; heparan sulfate biosynthesis.</text>
</comment>
<dbReference type="OrthoDB" id="5954868at2759"/>
<dbReference type="GO" id="GO:0005789">
    <property type="term" value="C:endoplasmic reticulum membrane"/>
    <property type="evidence" value="ECO:0007669"/>
    <property type="project" value="UniProtKB-SubCell"/>
</dbReference>
<keyword evidence="8 21" id="KW-0812">Transmembrane</keyword>
<evidence type="ECO:0000256" key="18">
    <source>
        <dbReference type="ARBA" id="ARBA00050948"/>
    </source>
</evidence>
<dbReference type="Pfam" id="PF03016">
    <property type="entry name" value="Exostosin_GT47"/>
    <property type="match status" value="1"/>
</dbReference>
<keyword evidence="11" id="KW-0735">Signal-anchor</keyword>
<proteinExistence type="inferred from homology"/>
<evidence type="ECO:0000313" key="24">
    <source>
        <dbReference type="EMBL" id="KAJ6633868.1"/>
    </source>
</evidence>
<dbReference type="Pfam" id="PF09258">
    <property type="entry name" value="Glyco_transf_64"/>
    <property type="match status" value="1"/>
</dbReference>
<evidence type="ECO:0000256" key="15">
    <source>
        <dbReference type="ARBA" id="ARBA00023157"/>
    </source>
</evidence>
<keyword evidence="13" id="KW-0333">Golgi apparatus</keyword>
<comment type="similarity">
    <text evidence="5">Belongs to the glycosyltransferase 47 family.</text>
</comment>
<evidence type="ECO:0000256" key="5">
    <source>
        <dbReference type="ARBA" id="ARBA00010271"/>
    </source>
</evidence>
<dbReference type="Proteomes" id="UP001151699">
    <property type="component" value="Unassembled WGS sequence"/>
</dbReference>
<evidence type="ECO:0000256" key="1">
    <source>
        <dbReference type="ARBA" id="ARBA00001936"/>
    </source>
</evidence>
<evidence type="ECO:0000256" key="12">
    <source>
        <dbReference type="ARBA" id="ARBA00022989"/>
    </source>
</evidence>
<dbReference type="PANTHER" id="PTHR39082:SF1">
    <property type="entry name" value="SCAVENGER RECEPTOR CLASS A MEMBER 3"/>
    <property type="match status" value="1"/>
</dbReference>
<evidence type="ECO:0000256" key="17">
    <source>
        <dbReference type="ARBA" id="ARBA00023211"/>
    </source>
</evidence>
<keyword evidence="14 21" id="KW-0472">Membrane</keyword>
<dbReference type="GO" id="GO:0015012">
    <property type="term" value="P:heparan sulfate proteoglycan biosynthetic process"/>
    <property type="evidence" value="ECO:0007669"/>
    <property type="project" value="UniProtKB-ARBA"/>
</dbReference>
<dbReference type="GO" id="GO:0046872">
    <property type="term" value="F:metal ion binding"/>
    <property type="evidence" value="ECO:0007669"/>
    <property type="project" value="UniProtKB-KW"/>
</dbReference>
<evidence type="ECO:0000256" key="16">
    <source>
        <dbReference type="ARBA" id="ARBA00023180"/>
    </source>
</evidence>
<dbReference type="GO" id="GO:0001888">
    <property type="term" value="F:glucuronyl-galactosyl-proteoglycan 4-alpha-N-acetylglucosaminyltransferase activity"/>
    <property type="evidence" value="ECO:0007669"/>
    <property type="project" value="UniProtKB-EC"/>
</dbReference>
<dbReference type="FunFam" id="3.90.550.10:FF:000033">
    <property type="entry name" value="Exostosin-like glycosyltransferase 3"/>
    <property type="match status" value="1"/>
</dbReference>
<feature type="coiled-coil region" evidence="20">
    <location>
        <begin position="89"/>
        <end position="144"/>
    </location>
</feature>
<dbReference type="PANTHER" id="PTHR39082">
    <property type="entry name" value="PHOSPHOLIPASE C-BETA-2-RELATED"/>
    <property type="match status" value="1"/>
</dbReference>
<dbReference type="InterPro" id="IPR040911">
    <property type="entry name" value="Exostosin_GT47"/>
</dbReference>
<evidence type="ECO:0000256" key="19">
    <source>
        <dbReference type="ARBA" id="ARBA00066812"/>
    </source>
</evidence>
<dbReference type="AlphaFoldDB" id="A0A9Q0RVT2"/>
<keyword evidence="16" id="KW-0325">Glycoprotein</keyword>
<accession>A0A9Q0RVT2</accession>
<keyword evidence="7" id="KW-0808">Transferase</keyword>
<sequence>MASYEALSNVPFSLCNWFKHLKIYKIVAIILLCLFLVPLITHYYLLAVDSDSSSRDIYRTRSQLDAYEDFSSLRASDLKLRIDEMLRIKSTVSVELRELESRRQKLQSDIGIYNQKIDELKQDLMRQQTELERLKISVEQAQVAQREAVQRNTPELALPVALFPGKIPKHQRSVTKVSQNCRMHSCFDHSRCSLSSGFPVYLYDPDENSIVGRGFEIDGFLKTTIKQTLGYNAHLTYEPKNACVYLVLVGEALLENEIVKNNRYPMLNDTITDYQSSVNLTNLRKLPYWGGDGRNHVLINLARRDLSSGAGNAFRDQDTSRAIIVQSSFGESQFRPGFDIVVPPVLGPPGGDVWQECVSIVPARRKLLLSFQGEMRPLRTSNSSNKNLDDEEQLDEFIVDHLKEMTRGTTQDNFLLQFECVPATEHKVLIPIRDWSLCGTDSSRKQVLRESTFTLLLAPGAKEASSTLLQARLYEALRSGAIPVILGGDQILLPYAETIDWRRIAILLPKGRITELHFLLRAVPDSDLLSMRRQGRLIWERYLSSVQATVDTIIASLRDRLGIPPRPISSVVSQNVFNSTFSPLKSDPPIQEVEAEESLGPIEPPYPSPAFRRNYTALLIQSREAWNEWGDPFSLYPQLPFDPVLPSDAKFIGSHMGFRPIGKGSGGAGKEFGEALGGNHPREQFTIVMLTYEREQVLMDSLGRLYGLPYLHKVIVVWNSPKPPLEDLRWPDIGVTVSVVRAPRNSLNNRFIPFDVIETEAILSVDDDAHLRHDEILFGFRVWRENRDRVVGFPGRFHAWDLNDNSAWNYNSNYSCELSMVLTGAAFFHKYYTFLYTYTLPQAIRDKVDEYMNCEDIAMNFLVSHITRKPPVKVTSRWTFRCPGCPVSLSEDDTHFQERHKCINFFAQVFGYMPLLNTQYRADSILFKTRIPHDKQKCFKYI</sequence>
<evidence type="ECO:0000256" key="8">
    <source>
        <dbReference type="ARBA" id="ARBA00022692"/>
    </source>
</evidence>
<comment type="subcellular location">
    <subcellularLocation>
        <location evidence="3">Endoplasmic reticulum membrane</location>
        <topology evidence="3">Single-pass type II membrane protein</topology>
    </subcellularLocation>
    <subcellularLocation>
        <location evidence="2">Golgi apparatus</location>
    </subcellularLocation>
</comment>
<keyword evidence="15" id="KW-1015">Disulfide bond</keyword>
<protein>
    <recommendedName>
        <fullName evidence="19">glucuronosyl-galactosyl-proteoglycan 4-alpha-N-acetylglucosaminyltransferase</fullName>
        <ecNumber evidence="19">2.4.1.223</ecNumber>
    </recommendedName>
</protein>
<evidence type="ECO:0000256" key="14">
    <source>
        <dbReference type="ARBA" id="ARBA00023136"/>
    </source>
</evidence>
<evidence type="ECO:0000259" key="23">
    <source>
        <dbReference type="Pfam" id="PF09258"/>
    </source>
</evidence>
<keyword evidence="17" id="KW-0464">Manganese</keyword>
<dbReference type="EMBL" id="WJQU01001611">
    <property type="protein sequence ID" value="KAJ6633868.1"/>
    <property type="molecule type" value="Genomic_DNA"/>
</dbReference>
<evidence type="ECO:0000256" key="6">
    <source>
        <dbReference type="ARBA" id="ARBA00022676"/>
    </source>
</evidence>
<comment type="catalytic activity">
    <reaction evidence="18">
        <text>3-O-(beta-D-GlcA-(1-&gt;3)-beta-D-Gal-(1-&gt;3)-beta-D-Gal-(1-&gt;4)-beta-D-Xyl)-L-seryl-[protein] + UDP-N-acetyl-alpha-D-glucosamine = 3-O-(alpha-D-GlcNAc-(1-&gt;4)-beta-D-GlcA-(1-&gt;3)-beta-D-Gal-(1-&gt;3)-beta-D-Gal-(1-&gt;4)-beta-D-Xyl)-L-seryl-[protein] + UDP + H(+)</text>
        <dbReference type="Rhea" id="RHEA:16221"/>
        <dbReference type="Rhea" id="RHEA-COMP:12573"/>
        <dbReference type="Rhea" id="RHEA-COMP:12574"/>
        <dbReference type="ChEBI" id="CHEBI:15378"/>
        <dbReference type="ChEBI" id="CHEBI:57705"/>
        <dbReference type="ChEBI" id="CHEBI:58223"/>
        <dbReference type="ChEBI" id="CHEBI:132093"/>
        <dbReference type="ChEBI" id="CHEBI:132104"/>
        <dbReference type="EC" id="2.4.1.223"/>
    </reaction>
</comment>
<name>A0A9Q0RVT2_9DIPT</name>
<keyword evidence="20" id="KW-0175">Coiled coil</keyword>
<evidence type="ECO:0000256" key="13">
    <source>
        <dbReference type="ARBA" id="ARBA00023034"/>
    </source>
</evidence>
<feature type="domain" description="Exostosin GT47" evidence="22">
    <location>
        <begin position="196"/>
        <end position="522"/>
    </location>
</feature>
<keyword evidence="10" id="KW-0256">Endoplasmic reticulum</keyword>
<evidence type="ECO:0000313" key="25">
    <source>
        <dbReference type="Proteomes" id="UP001151699"/>
    </source>
</evidence>
<evidence type="ECO:0000256" key="7">
    <source>
        <dbReference type="ARBA" id="ARBA00022679"/>
    </source>
</evidence>